<dbReference type="EMBL" id="AKGD01000001">
    <property type="protein sequence ID" value="EIT71211.1"/>
    <property type="molecule type" value="Genomic_DNA"/>
</dbReference>
<dbReference type="RefSeq" id="WP_007184302.1">
    <property type="nucleotide sequence ID" value="NZ_AKGD01000001.1"/>
</dbReference>
<protein>
    <recommendedName>
        <fullName evidence="3">Cytochrome c domain-containing protein</fullName>
    </recommendedName>
</protein>
<dbReference type="GO" id="GO:0020037">
    <property type="term" value="F:heme binding"/>
    <property type="evidence" value="ECO:0007669"/>
    <property type="project" value="InterPro"/>
</dbReference>
<name>I8I4M2_9GAMM</name>
<proteinExistence type="predicted"/>
<dbReference type="Gene3D" id="1.10.760.10">
    <property type="entry name" value="Cytochrome c-like domain"/>
    <property type="match status" value="1"/>
</dbReference>
<comment type="caution">
    <text evidence="1">The sequence shown here is derived from an EMBL/GenBank/DDBJ whole genome shotgun (WGS) entry which is preliminary data.</text>
</comment>
<dbReference type="STRING" id="1172194.WQQ_13480"/>
<keyword evidence="2" id="KW-1185">Reference proteome</keyword>
<dbReference type="AlphaFoldDB" id="I8I4M2"/>
<reference evidence="1 2" key="1">
    <citation type="journal article" date="2012" name="J. Bacteriol.">
        <title>Genome Sequence of n-Alkane-Degrading Hydrocarboniphaga effusa Strain AP103T (ATCC BAA-332T).</title>
        <authorList>
            <person name="Chang H.K."/>
            <person name="Zylstra G.J."/>
            <person name="Chae J.C."/>
        </authorList>
    </citation>
    <scope>NUCLEOTIDE SEQUENCE [LARGE SCALE GENOMIC DNA]</scope>
    <source>
        <strain evidence="1 2">AP103</strain>
    </source>
</reference>
<evidence type="ECO:0008006" key="3">
    <source>
        <dbReference type="Google" id="ProtNLM"/>
    </source>
</evidence>
<sequence>MSPLTQTASIPSLSALSSAEIGEALRDYASGKRAGVIMPRLAPALSESDIASLSVYFGRAEAESAMQDEAP</sequence>
<dbReference type="SUPFAM" id="SSF46626">
    <property type="entry name" value="Cytochrome c"/>
    <property type="match status" value="1"/>
</dbReference>
<dbReference type="GO" id="GO:0009055">
    <property type="term" value="F:electron transfer activity"/>
    <property type="evidence" value="ECO:0007669"/>
    <property type="project" value="InterPro"/>
</dbReference>
<evidence type="ECO:0000313" key="2">
    <source>
        <dbReference type="Proteomes" id="UP000003704"/>
    </source>
</evidence>
<organism evidence="1 2">
    <name type="scientific">Hydrocarboniphaga effusa AP103</name>
    <dbReference type="NCBI Taxonomy" id="1172194"/>
    <lineage>
        <taxon>Bacteria</taxon>
        <taxon>Pseudomonadati</taxon>
        <taxon>Pseudomonadota</taxon>
        <taxon>Gammaproteobacteria</taxon>
        <taxon>Nevskiales</taxon>
        <taxon>Nevskiaceae</taxon>
        <taxon>Hydrocarboniphaga</taxon>
    </lineage>
</organism>
<evidence type="ECO:0000313" key="1">
    <source>
        <dbReference type="EMBL" id="EIT71211.1"/>
    </source>
</evidence>
<accession>I8I4M2</accession>
<gene>
    <name evidence="1" type="ORF">WQQ_13480</name>
</gene>
<dbReference type="InterPro" id="IPR036909">
    <property type="entry name" value="Cyt_c-like_dom_sf"/>
</dbReference>
<dbReference type="Proteomes" id="UP000003704">
    <property type="component" value="Unassembled WGS sequence"/>
</dbReference>